<dbReference type="InterPro" id="IPR022742">
    <property type="entry name" value="Hydrolase_4"/>
</dbReference>
<keyword evidence="1" id="KW-1133">Transmembrane helix</keyword>
<dbReference type="AlphaFoldDB" id="S5LUM1"/>
<dbReference type="EMBL" id="CP005074">
    <property type="protein sequence ID" value="AGR41504.1"/>
    <property type="molecule type" value="Genomic_DNA"/>
</dbReference>
<dbReference type="HOGENOM" id="CLU_865748_0_0_14"/>
<protein>
    <recommendedName>
        <fullName evidence="2">Serine aminopeptidase S33 domain-containing protein</fullName>
    </recommendedName>
</protein>
<dbReference type="RefSeq" id="WP_020834643.1">
    <property type="nucleotide sequence ID" value="NC_021846.1"/>
</dbReference>
<dbReference type="PATRIC" id="fig|1276220.3.peg.936"/>
<feature type="transmembrane region" description="Helical" evidence="1">
    <location>
        <begin position="6"/>
        <end position="35"/>
    </location>
</feature>
<dbReference type="SUPFAM" id="SSF53474">
    <property type="entry name" value="alpha/beta-Hydrolases"/>
    <property type="match status" value="1"/>
</dbReference>
<dbReference type="STRING" id="1276220.STAIW_v1c09180"/>
<organism evidence="3 4">
    <name type="scientific">Spiroplasma taiwanense CT-1</name>
    <dbReference type="NCBI Taxonomy" id="1276220"/>
    <lineage>
        <taxon>Bacteria</taxon>
        <taxon>Bacillati</taxon>
        <taxon>Mycoplasmatota</taxon>
        <taxon>Mollicutes</taxon>
        <taxon>Entomoplasmatales</taxon>
        <taxon>Spiroplasmataceae</taxon>
        <taxon>Spiroplasma</taxon>
    </lineage>
</organism>
<reference evidence="3 4" key="1">
    <citation type="journal article" date="2013" name="Genome Biol. Evol.">
        <title>Comparison of metabolic capacities and inference of gene content evolution in mosquito-associated Spiroplasma diminutum and S. taiwanense.</title>
        <authorList>
            <person name="Lo W.S."/>
            <person name="Ku C."/>
            <person name="Chen L.L."/>
            <person name="Chang T.H."/>
            <person name="Kuo C.H."/>
        </authorList>
    </citation>
    <scope>NUCLEOTIDE SEQUENCE [LARGE SCALE GENOMIC DNA]</scope>
    <source>
        <strain evidence="3">CT-1</strain>
    </source>
</reference>
<keyword evidence="1" id="KW-0472">Membrane</keyword>
<evidence type="ECO:0000259" key="2">
    <source>
        <dbReference type="Pfam" id="PF12146"/>
    </source>
</evidence>
<dbReference type="Gene3D" id="3.40.50.1820">
    <property type="entry name" value="alpha/beta hydrolase"/>
    <property type="match status" value="1"/>
</dbReference>
<sequence>MQIWTIFWEIFSIFIYVFSGIIIFIFLFLLIFRLFKIFSLKFKSQKVKKGELIKKKMFQTSDAYDLRWYGEVNSDSKYIILAIHDLLRTRNDFENLVNWLQKNKYKDFSLVSFDQRSCGENLLEKNKNLGALISDIEEIITELSEKFKNQKLILLGEGFGSALAAYFSKNDNVEKIIMSSLRLNFTYKKSFSFYIKLWFGVAFKINTLLFQNINGLDLTDDSTYANKLEDENNKNGSINIREYFQFKKITKKIVKNISNSNSKIDLILPNNDFYCSRKKIVKLINKLDKSKYNLDTFKDKKHFMLNSVKTSEIFEKIIKSV</sequence>
<evidence type="ECO:0000313" key="3">
    <source>
        <dbReference type="EMBL" id="AGR41504.1"/>
    </source>
</evidence>
<keyword evidence="4" id="KW-1185">Reference proteome</keyword>
<dbReference type="InterPro" id="IPR029058">
    <property type="entry name" value="AB_hydrolase_fold"/>
</dbReference>
<accession>S5LUM1</accession>
<name>S5LUM1_9MOLU</name>
<dbReference type="Proteomes" id="UP000014984">
    <property type="component" value="Chromosome"/>
</dbReference>
<proteinExistence type="predicted"/>
<dbReference type="KEGG" id="stai:STAIW_v1c09180"/>
<dbReference type="Pfam" id="PF12146">
    <property type="entry name" value="Hydrolase_4"/>
    <property type="match status" value="1"/>
</dbReference>
<gene>
    <name evidence="3" type="ORF">STAIW_v1c09180</name>
</gene>
<evidence type="ECO:0000313" key="4">
    <source>
        <dbReference type="Proteomes" id="UP000014984"/>
    </source>
</evidence>
<keyword evidence="1" id="KW-0812">Transmembrane</keyword>
<feature type="domain" description="Serine aminopeptidase S33" evidence="2">
    <location>
        <begin position="76"/>
        <end position="306"/>
    </location>
</feature>
<evidence type="ECO:0000256" key="1">
    <source>
        <dbReference type="SAM" id="Phobius"/>
    </source>
</evidence>